<comment type="caution">
    <text evidence="3">The sequence shown here is derived from an EMBL/GenBank/DDBJ whole genome shotgun (WGS) entry which is preliminary data.</text>
</comment>
<dbReference type="Gene3D" id="3.30.1490.20">
    <property type="entry name" value="ATP-grasp fold, A domain"/>
    <property type="match status" value="1"/>
</dbReference>
<dbReference type="SUPFAM" id="SSF52210">
    <property type="entry name" value="Succinyl-CoA synthetase domains"/>
    <property type="match status" value="2"/>
</dbReference>
<sequence>MMPLRRALNPSSLAVIGGGAWCAEVISQAQKFGFEGDIWPVHPKAEQIGGLRAFASIEDLPRAPDVTFVGINRHATVSAVSALSAAGAGGAVCFASGFTEANAEDDQAANLQEQLVAAAGDMPILGPNCYGFVNALDRIAVWPDQHGMRPVDRGVAILTQSSNIAINMTMQRRALPLAFMLTCGNQAQTHQADIASALLDDDRVTAIGVHIEGFGDLRKWEALAQKARDRDIPIIALKMGRSDHAQAATISHTASVAGGDAGAQAFLDRLGIARLDDIPSFLECLKLLHITGRLDGNGLGMISCSGGEASLSADMAECRDLHFPSLTDHQRTDLRAVLGPMVALANPLDYHTYIWRDTDAMTRAWAGLTGPDKALTMAIVDYPHTDSTDWDCATQAALNCVAQTGRPFAVTATLPELMPEPVAQRLLEGGVVPFAGLHEALAAVEAAARPASGPSNPVLLPSTTCADQILTEAEAKAALGAFGVSVPRSVVVPAEDAEQVGLDLQGPFAVKGVGLAHKSEHGAVRLGVTTVELLDTAFAVGTKEVLIEEMAVGSVAEVLVGVTRDAAHGFVLTLGAGGVLTEILRDTVSLLIPSSREAVQDALGDLACAPLLTGYRGKPAANIEAVLDVVEAVQNYIIANAATVEEVEINPLICTADEAVAVDALIRKASS</sequence>
<dbReference type="Proteomes" id="UP000630805">
    <property type="component" value="Unassembled WGS sequence"/>
</dbReference>
<dbReference type="Pfam" id="PF13380">
    <property type="entry name" value="CoA_binding_2"/>
    <property type="match status" value="1"/>
</dbReference>
<dbReference type="Pfam" id="PF13549">
    <property type="entry name" value="ATP-grasp_5"/>
    <property type="match status" value="1"/>
</dbReference>
<dbReference type="InterPro" id="IPR036291">
    <property type="entry name" value="NAD(P)-bd_dom_sf"/>
</dbReference>
<accession>A0ABX2PP01</accession>
<keyword evidence="1" id="KW-0816">Tricarboxylic acid cycle</keyword>
<keyword evidence="3" id="KW-0436">Ligase</keyword>
<dbReference type="InterPro" id="IPR032875">
    <property type="entry name" value="Succ_CoA_lig_flav_dom"/>
</dbReference>
<dbReference type="Gene3D" id="3.30.470.20">
    <property type="entry name" value="ATP-grasp fold, B domain"/>
    <property type="match status" value="1"/>
</dbReference>
<dbReference type="Gene3D" id="3.40.50.720">
    <property type="entry name" value="NAD(P)-binding Rossmann-like Domain"/>
    <property type="match status" value="1"/>
</dbReference>
<dbReference type="PANTHER" id="PTHR42793:SF4">
    <property type="entry name" value="BLL6376 PROTEIN"/>
    <property type="match status" value="1"/>
</dbReference>
<dbReference type="Pfam" id="PF13607">
    <property type="entry name" value="Succ_CoA_lig"/>
    <property type="match status" value="1"/>
</dbReference>
<dbReference type="RefSeq" id="WP_176863716.1">
    <property type="nucleotide sequence ID" value="NZ_JABXWT010000003.1"/>
</dbReference>
<evidence type="ECO:0000313" key="3">
    <source>
        <dbReference type="EMBL" id="NVO55842.1"/>
    </source>
</evidence>
<dbReference type="SUPFAM" id="SSF51735">
    <property type="entry name" value="NAD(P)-binding Rossmann-fold domains"/>
    <property type="match status" value="1"/>
</dbReference>
<reference evidence="3 4" key="1">
    <citation type="submission" date="2020-06" db="EMBL/GenBank/DDBJ databases">
        <authorList>
            <person name="Cao W.R."/>
        </authorList>
    </citation>
    <scope>NUCLEOTIDE SEQUENCE [LARGE SCALE GENOMIC DNA]</scope>
    <source>
        <strain evidence="3 4">B1Z28</strain>
    </source>
</reference>
<dbReference type="GO" id="GO:0016874">
    <property type="term" value="F:ligase activity"/>
    <property type="evidence" value="ECO:0007669"/>
    <property type="project" value="UniProtKB-KW"/>
</dbReference>
<dbReference type="SUPFAM" id="SSF56059">
    <property type="entry name" value="Glutathione synthetase ATP-binding domain-like"/>
    <property type="match status" value="1"/>
</dbReference>
<organism evidence="3 4">
    <name type="scientific">Ruegeria haliotis</name>
    <dbReference type="NCBI Taxonomy" id="2747601"/>
    <lineage>
        <taxon>Bacteria</taxon>
        <taxon>Pseudomonadati</taxon>
        <taxon>Pseudomonadota</taxon>
        <taxon>Alphaproteobacteria</taxon>
        <taxon>Rhodobacterales</taxon>
        <taxon>Roseobacteraceae</taxon>
        <taxon>Ruegeria</taxon>
    </lineage>
</organism>
<evidence type="ECO:0000313" key="4">
    <source>
        <dbReference type="Proteomes" id="UP000630805"/>
    </source>
</evidence>
<dbReference type="InterPro" id="IPR016102">
    <property type="entry name" value="Succinyl-CoA_synth-like"/>
</dbReference>
<dbReference type="EMBL" id="JABXWT010000003">
    <property type="protein sequence ID" value="NVO55842.1"/>
    <property type="molecule type" value="Genomic_DNA"/>
</dbReference>
<evidence type="ECO:0000259" key="2">
    <source>
        <dbReference type="SMART" id="SM00881"/>
    </source>
</evidence>
<protein>
    <submittedName>
        <fullName evidence="3">Acetate--CoA ligase family protein</fullName>
    </submittedName>
</protein>
<dbReference type="InterPro" id="IPR003781">
    <property type="entry name" value="CoA-bd"/>
</dbReference>
<dbReference type="InterPro" id="IPR013815">
    <property type="entry name" value="ATP_grasp_subdomain_1"/>
</dbReference>
<dbReference type="PANTHER" id="PTHR42793">
    <property type="entry name" value="COA BINDING DOMAIN CONTAINING PROTEIN"/>
    <property type="match status" value="1"/>
</dbReference>
<evidence type="ECO:0000256" key="1">
    <source>
        <dbReference type="ARBA" id="ARBA00022532"/>
    </source>
</evidence>
<proteinExistence type="predicted"/>
<feature type="domain" description="CoA-binding" evidence="2">
    <location>
        <begin position="7"/>
        <end position="98"/>
    </location>
</feature>
<name>A0ABX2PP01_9RHOB</name>
<gene>
    <name evidence="3" type="ORF">HW561_08580</name>
</gene>
<dbReference type="SMART" id="SM00881">
    <property type="entry name" value="CoA_binding"/>
    <property type="match status" value="1"/>
</dbReference>
<dbReference type="Gene3D" id="3.40.50.261">
    <property type="entry name" value="Succinyl-CoA synthetase domains"/>
    <property type="match status" value="2"/>
</dbReference>
<keyword evidence="4" id="KW-1185">Reference proteome</keyword>